<dbReference type="InterPro" id="IPR009057">
    <property type="entry name" value="Homeodomain-like_sf"/>
</dbReference>
<protein>
    <recommendedName>
        <fullName evidence="3">HTH tetR-type domain-containing protein</fullName>
    </recommendedName>
</protein>
<gene>
    <name evidence="1" type="ORF">B7C42_02892</name>
</gene>
<organism evidence="1 2">
    <name type="scientific">Nocardia cerradoensis</name>
    <dbReference type="NCBI Taxonomy" id="85688"/>
    <lineage>
        <taxon>Bacteria</taxon>
        <taxon>Bacillati</taxon>
        <taxon>Actinomycetota</taxon>
        <taxon>Actinomycetes</taxon>
        <taxon>Mycobacteriales</taxon>
        <taxon>Nocardiaceae</taxon>
        <taxon>Nocardia</taxon>
    </lineage>
</organism>
<dbReference type="SUPFAM" id="SSF46689">
    <property type="entry name" value="Homeodomain-like"/>
    <property type="match status" value="1"/>
</dbReference>
<dbReference type="Proteomes" id="UP000215506">
    <property type="component" value="Unassembled WGS sequence"/>
</dbReference>
<evidence type="ECO:0000313" key="1">
    <source>
        <dbReference type="EMBL" id="OXR44935.1"/>
    </source>
</evidence>
<dbReference type="AlphaFoldDB" id="A0A231H7W6"/>
<proteinExistence type="predicted"/>
<keyword evidence="2" id="KW-1185">Reference proteome</keyword>
<reference evidence="1 2" key="1">
    <citation type="submission" date="2017-07" db="EMBL/GenBank/DDBJ databases">
        <title>First draft Genome Sequence of Nocardia cerradoensis isolated from human infection.</title>
        <authorList>
            <person name="Carrasco G."/>
        </authorList>
    </citation>
    <scope>NUCLEOTIDE SEQUENCE [LARGE SCALE GENOMIC DNA]</scope>
    <source>
        <strain evidence="1 2">CNM20130759</strain>
    </source>
</reference>
<evidence type="ECO:0000313" key="2">
    <source>
        <dbReference type="Proteomes" id="UP000215506"/>
    </source>
</evidence>
<accession>A0A231H7W6</accession>
<comment type="caution">
    <text evidence="1">The sequence shown here is derived from an EMBL/GenBank/DDBJ whole genome shotgun (WGS) entry which is preliminary data.</text>
</comment>
<name>A0A231H7W6_9NOCA</name>
<dbReference type="Gene3D" id="1.10.357.10">
    <property type="entry name" value="Tetracycline Repressor, domain 2"/>
    <property type="match status" value="1"/>
</dbReference>
<sequence>MKLDVASSEAVLSTVVTDVEVTGRRANKRGIQSREAMLEAAITSLATGDPAAVSGNRIARDIGATWGVVKYQFGDIDGLWAAVLRYTADKRGDLPAGIATEGTLAERVSALINTMAIGLRRPESLAIETLRAALPRDHAELERDYPLTAAELASWKPNWDKACERAFADLGVDPVKIRRVAALIPAAMRGITSERTLGTYGNLDDAIQGLIDGMVAYLEK</sequence>
<dbReference type="EMBL" id="NGAF01000005">
    <property type="protein sequence ID" value="OXR44935.1"/>
    <property type="molecule type" value="Genomic_DNA"/>
</dbReference>
<evidence type="ECO:0008006" key="3">
    <source>
        <dbReference type="Google" id="ProtNLM"/>
    </source>
</evidence>